<dbReference type="EMBL" id="QKKZ01000004">
    <property type="protein sequence ID" value="KAB7513404.1"/>
    <property type="molecule type" value="Genomic_DNA"/>
</dbReference>
<dbReference type="Pfam" id="PF00149">
    <property type="entry name" value="Metallophos"/>
    <property type="match status" value="1"/>
</dbReference>
<feature type="domain" description="Calcineurin-like phosphoesterase" evidence="1">
    <location>
        <begin position="18"/>
        <end position="157"/>
    </location>
</feature>
<dbReference type="EMBL" id="QMDY01000005">
    <property type="protein sequence ID" value="KAB7517387.1"/>
    <property type="molecule type" value="Genomic_DNA"/>
</dbReference>
<evidence type="ECO:0000313" key="4">
    <source>
        <dbReference type="EMBL" id="KAB7518380.1"/>
    </source>
</evidence>
<evidence type="ECO:0000313" key="6">
    <source>
        <dbReference type="Proteomes" id="UP000326302"/>
    </source>
</evidence>
<protein>
    <submittedName>
        <fullName evidence="2">Metallophosphoesterase</fullName>
    </submittedName>
</protein>
<keyword evidence="7" id="KW-1185">Reference proteome</keyword>
<evidence type="ECO:0000313" key="2">
    <source>
        <dbReference type="EMBL" id="KAB7513404.1"/>
    </source>
</evidence>
<reference evidence="5 6" key="1">
    <citation type="submission" date="2019-10" db="EMBL/GenBank/DDBJ databases">
        <title>Unraveling microbial dark matter from salterns through culturing: the case of the genus Halosegnis.</title>
        <authorList>
            <person name="Duran-Viseras A."/>
            <person name="Andrei A.-S."/>
            <person name="Vera-Gargallo B."/>
            <person name="Ghai R."/>
            <person name="Sanchez-Porro C."/>
            <person name="Ventosa A."/>
        </authorList>
    </citation>
    <scope>NUCLEOTIDE SEQUENCE [LARGE SCALE GENOMIC DNA]</scope>
    <source>
        <strain evidence="4 6">F17-44</strain>
        <strain evidence="2 7">F18-79</strain>
        <strain evidence="3 5">F19-13</strain>
    </source>
</reference>
<accession>A0A5N5UJH7</accession>
<dbReference type="CDD" id="cd07391">
    <property type="entry name" value="MPP_PF1019"/>
    <property type="match status" value="1"/>
</dbReference>
<dbReference type="PANTHER" id="PTHR39323:SF1">
    <property type="entry name" value="BLR1149 PROTEIN"/>
    <property type="match status" value="1"/>
</dbReference>
<gene>
    <name evidence="2" type="ORF">DM867_10515</name>
    <name evidence="4" type="ORF">DMP03_03220</name>
    <name evidence="3" type="ORF">DP108_10260</name>
</gene>
<dbReference type="SUPFAM" id="SSF56300">
    <property type="entry name" value="Metallo-dependent phosphatases"/>
    <property type="match status" value="1"/>
</dbReference>
<sequence>MEPTYRDRAVYLPAPETLVVADLHIGRDEASNLELRVGEHGDLTARFERLLAQFSPNEVVVAGDFLHSFSTLPRGVLETVRELKAACRQTGARLVVTPGNHDAMLGEVWDGPTESEHWVGDWVVCHGHEEPTADADGYIVGHDHPAIDIEGQRRPCYLTGDGVYGDSDLLMLPAFTRLAGGVEVNAMYARHFDSPLVETTRPLRPVVRDPDADETLTFPPLDEFRRLL</sequence>
<dbReference type="InterPro" id="IPR024173">
    <property type="entry name" value="Pesterase_MJ0037-like"/>
</dbReference>
<dbReference type="PANTHER" id="PTHR39323">
    <property type="entry name" value="BLR1149 PROTEIN"/>
    <property type="match status" value="1"/>
</dbReference>
<dbReference type="Gene3D" id="3.60.21.10">
    <property type="match status" value="1"/>
</dbReference>
<dbReference type="RefSeq" id="WP_152119271.1">
    <property type="nucleotide sequence ID" value="NZ_QJOW01000001.1"/>
</dbReference>
<dbReference type="PIRSF" id="PIRSF000887">
    <property type="entry name" value="Pesterase_MJ0037"/>
    <property type="match status" value="1"/>
</dbReference>
<dbReference type="InterPro" id="IPR004843">
    <property type="entry name" value="Calcineurin-like_PHP"/>
</dbReference>
<organism evidence="2 7">
    <name type="scientific">Halosegnis rubeus</name>
    <dbReference type="NCBI Taxonomy" id="2212850"/>
    <lineage>
        <taxon>Archaea</taxon>
        <taxon>Methanobacteriati</taxon>
        <taxon>Methanobacteriota</taxon>
        <taxon>Stenosarchaea group</taxon>
        <taxon>Halobacteria</taxon>
        <taxon>Halobacteriales</taxon>
        <taxon>Natronomonadaceae</taxon>
        <taxon>Halosegnis</taxon>
    </lineage>
</organism>
<evidence type="ECO:0000313" key="5">
    <source>
        <dbReference type="Proteomes" id="UP000326207"/>
    </source>
</evidence>
<dbReference type="Proteomes" id="UP000326302">
    <property type="component" value="Unassembled WGS sequence"/>
</dbReference>
<evidence type="ECO:0000259" key="1">
    <source>
        <dbReference type="Pfam" id="PF00149"/>
    </source>
</evidence>
<dbReference type="AlphaFoldDB" id="A0A5N5U493"/>
<comment type="caution">
    <text evidence="2">The sequence shown here is derived from an EMBL/GenBank/DDBJ whole genome shotgun (WGS) entry which is preliminary data.</text>
</comment>
<evidence type="ECO:0000313" key="7">
    <source>
        <dbReference type="Proteomes" id="UP000326865"/>
    </source>
</evidence>
<accession>A0A5N5UFG7</accession>
<dbReference type="OrthoDB" id="18264at2157"/>
<name>A0A5N5U493_9EURY</name>
<dbReference type="EMBL" id="QJOW01000001">
    <property type="protein sequence ID" value="KAB7518380.1"/>
    <property type="molecule type" value="Genomic_DNA"/>
</dbReference>
<accession>A0A5N5U493</accession>
<proteinExistence type="predicted"/>
<dbReference type="GO" id="GO:0016787">
    <property type="term" value="F:hydrolase activity"/>
    <property type="evidence" value="ECO:0007669"/>
    <property type="project" value="InterPro"/>
</dbReference>
<dbReference type="InterPro" id="IPR029052">
    <property type="entry name" value="Metallo-depent_PP-like"/>
</dbReference>
<dbReference type="Proteomes" id="UP000326865">
    <property type="component" value="Unassembled WGS sequence"/>
</dbReference>
<evidence type="ECO:0000313" key="3">
    <source>
        <dbReference type="EMBL" id="KAB7517387.1"/>
    </source>
</evidence>
<dbReference type="Proteomes" id="UP000326207">
    <property type="component" value="Unassembled WGS sequence"/>
</dbReference>